<dbReference type="InterPro" id="IPR006311">
    <property type="entry name" value="TAT_signal"/>
</dbReference>
<dbReference type="Pfam" id="PF01355">
    <property type="entry name" value="HIPIP"/>
    <property type="match status" value="1"/>
</dbReference>
<evidence type="ECO:0000259" key="9">
    <source>
        <dbReference type="PROSITE" id="PS51373"/>
    </source>
</evidence>
<keyword evidence="6 7" id="KW-0411">Iron-sulfur</keyword>
<keyword evidence="5 7" id="KW-0408">Iron</keyword>
<evidence type="ECO:0000313" key="10">
    <source>
        <dbReference type="EMBL" id="CAB3974670.1"/>
    </source>
</evidence>
<keyword evidence="3 7" id="KW-0479">Metal-binding</keyword>
<comment type="subunit">
    <text evidence="7">Homodimer.</text>
</comment>
<dbReference type="InterPro" id="IPR000170">
    <property type="entry name" value="High_potential_FeS_prot"/>
</dbReference>
<evidence type="ECO:0000256" key="3">
    <source>
        <dbReference type="ARBA" id="ARBA00022723"/>
    </source>
</evidence>
<evidence type="ECO:0000256" key="8">
    <source>
        <dbReference type="SAM" id="SignalP"/>
    </source>
</evidence>
<dbReference type="SUPFAM" id="SSF57652">
    <property type="entry name" value="HIPIP (high potential iron protein)"/>
    <property type="match status" value="1"/>
</dbReference>
<feature type="domain" description="High potential iron-sulfur proteins family profile" evidence="9">
    <location>
        <begin position="29"/>
        <end position="106"/>
    </location>
</feature>
<keyword evidence="1 7" id="KW-0813">Transport</keyword>
<dbReference type="AlphaFoldDB" id="A0A6J5JTE5"/>
<feature type="signal peptide" evidence="8">
    <location>
        <begin position="1"/>
        <end position="27"/>
    </location>
</feature>
<dbReference type="PROSITE" id="PS51373">
    <property type="entry name" value="HIPIP"/>
    <property type="match status" value="1"/>
</dbReference>
<evidence type="ECO:0000256" key="4">
    <source>
        <dbReference type="ARBA" id="ARBA00022982"/>
    </source>
</evidence>
<gene>
    <name evidence="10" type="ORF">BCO9919_06370</name>
</gene>
<comment type="similarity">
    <text evidence="7">Belongs to the high-potential iron-sulfur protein (HiPIP) family.</text>
</comment>
<feature type="chain" id="PRO_5026702836" description="High-potential iron-sulfur protein" evidence="8">
    <location>
        <begin position="28"/>
        <end position="106"/>
    </location>
</feature>
<keyword evidence="2 7" id="KW-0004">4Fe-4S</keyword>
<dbReference type="GO" id="GO:0051539">
    <property type="term" value="F:4 iron, 4 sulfur cluster binding"/>
    <property type="evidence" value="ECO:0007669"/>
    <property type="project" value="UniProtKB-KW"/>
</dbReference>
<dbReference type="GO" id="GO:0046872">
    <property type="term" value="F:metal ion binding"/>
    <property type="evidence" value="ECO:0007669"/>
    <property type="project" value="UniProtKB-KW"/>
</dbReference>
<proteinExistence type="inferred from homology"/>
<dbReference type="Proteomes" id="UP000494322">
    <property type="component" value="Unassembled WGS sequence"/>
</dbReference>
<sequence length="106" mass="10989">MKFSRRRFIAVSTVLASALAVGRRATAADAGAGVVQETDANAQALGYKADAGRVDHAKYPKFHAGDACANCQFFQGKAGATTGACAIFGGKQVNAKGWCNSYTKKA</sequence>
<reference evidence="10 11" key="1">
    <citation type="submission" date="2020-04" db="EMBL/GenBank/DDBJ databases">
        <authorList>
            <person name="Depoorter E."/>
        </authorList>
    </citation>
    <scope>NUCLEOTIDE SEQUENCE [LARGE SCALE GENOMIC DNA]</scope>
    <source>
        <strain evidence="10 11">BCC0132</strain>
    </source>
</reference>
<protein>
    <recommendedName>
        <fullName evidence="7">High-potential iron-sulfur protein</fullName>
        <shortName evidence="7">HiPIP</shortName>
    </recommendedName>
</protein>
<evidence type="ECO:0000313" key="11">
    <source>
        <dbReference type="Proteomes" id="UP000494322"/>
    </source>
</evidence>
<dbReference type="EMBL" id="CABWIK020000061">
    <property type="protein sequence ID" value="CAB3974670.1"/>
    <property type="molecule type" value="Genomic_DNA"/>
</dbReference>
<dbReference type="GO" id="GO:0019646">
    <property type="term" value="P:aerobic electron transport chain"/>
    <property type="evidence" value="ECO:0007669"/>
    <property type="project" value="InterPro"/>
</dbReference>
<comment type="function">
    <text evidence="7">Specific class of high-redox-potential 4Fe-4S ferredoxins. Functions in anaerobic electron transport in most purple and in some other photosynthetic bacteria and in at least one genus (Paracoccus) of halophilic, denitrifying bacteria.</text>
</comment>
<evidence type="ECO:0000256" key="1">
    <source>
        <dbReference type="ARBA" id="ARBA00022448"/>
    </source>
</evidence>
<dbReference type="GO" id="GO:0009055">
    <property type="term" value="F:electron transfer activity"/>
    <property type="evidence" value="ECO:0007669"/>
    <property type="project" value="InterPro"/>
</dbReference>
<evidence type="ECO:0000256" key="5">
    <source>
        <dbReference type="ARBA" id="ARBA00023004"/>
    </source>
</evidence>
<name>A0A6J5JTE5_9BURK</name>
<accession>A0A6J5JTE5</accession>
<evidence type="ECO:0000256" key="2">
    <source>
        <dbReference type="ARBA" id="ARBA00022485"/>
    </source>
</evidence>
<dbReference type="Gene3D" id="4.10.490.10">
    <property type="entry name" value="High potential iron-sulphur protein"/>
    <property type="match status" value="1"/>
</dbReference>
<dbReference type="PROSITE" id="PS51318">
    <property type="entry name" value="TAT"/>
    <property type="match status" value="1"/>
</dbReference>
<keyword evidence="8" id="KW-0732">Signal</keyword>
<evidence type="ECO:0000256" key="7">
    <source>
        <dbReference type="RuleBase" id="RU000620"/>
    </source>
</evidence>
<organism evidence="10 11">
    <name type="scientific">Burkholderia cenocepacia</name>
    <dbReference type="NCBI Taxonomy" id="95486"/>
    <lineage>
        <taxon>Bacteria</taxon>
        <taxon>Pseudomonadati</taxon>
        <taxon>Pseudomonadota</taxon>
        <taxon>Betaproteobacteria</taxon>
        <taxon>Burkholderiales</taxon>
        <taxon>Burkholderiaceae</taxon>
        <taxon>Burkholderia</taxon>
        <taxon>Burkholderia cepacia complex</taxon>
    </lineage>
</organism>
<dbReference type="RefSeq" id="WP_089476265.1">
    <property type="nucleotide sequence ID" value="NZ_CABWIK020000061.1"/>
</dbReference>
<keyword evidence="4 7" id="KW-0249">Electron transport</keyword>
<evidence type="ECO:0000256" key="6">
    <source>
        <dbReference type="ARBA" id="ARBA00023014"/>
    </source>
</evidence>
<dbReference type="InterPro" id="IPR036369">
    <property type="entry name" value="HIPIP_sf"/>
</dbReference>